<organism evidence="2">
    <name type="scientific">Auxenochlorella protothecoides</name>
    <name type="common">Green microalga</name>
    <name type="synonym">Chlorella protothecoides</name>
    <dbReference type="NCBI Taxonomy" id="3075"/>
    <lineage>
        <taxon>Eukaryota</taxon>
        <taxon>Viridiplantae</taxon>
        <taxon>Chlorophyta</taxon>
        <taxon>core chlorophytes</taxon>
        <taxon>Trebouxiophyceae</taxon>
        <taxon>Chlorellales</taxon>
        <taxon>Chlorellaceae</taxon>
        <taxon>Auxenochlorella</taxon>
    </lineage>
</organism>
<feature type="compositionally biased region" description="Low complexity" evidence="1">
    <location>
        <begin position="243"/>
        <end position="258"/>
    </location>
</feature>
<gene>
    <name evidence="2" type="ORF">g.5746</name>
</gene>
<reference evidence="2" key="1">
    <citation type="submission" date="2015-08" db="EMBL/GenBank/DDBJ databases">
        <authorList>
            <person name="Babu N.S."/>
            <person name="Beckwith C.J."/>
            <person name="Beseler K.G."/>
            <person name="Brison A."/>
            <person name="Carone J.V."/>
            <person name="Caskin T.P."/>
            <person name="Diamond M."/>
            <person name="Durham M.E."/>
            <person name="Foxe J.M."/>
            <person name="Go M."/>
            <person name="Henderson B.A."/>
            <person name="Jones I.B."/>
            <person name="McGettigan J.A."/>
            <person name="Micheletti S.J."/>
            <person name="Nasrallah M.E."/>
            <person name="Ortiz D."/>
            <person name="Piller C.R."/>
            <person name="Privatt S.R."/>
            <person name="Schneider S.L."/>
            <person name="Sharp S."/>
            <person name="Smith T.C."/>
            <person name="Stanton J.D."/>
            <person name="Ullery H.E."/>
            <person name="Wilson R.J."/>
            <person name="Serrano M.G."/>
            <person name="Buck G."/>
            <person name="Lee V."/>
            <person name="Wang Y."/>
            <person name="Carvalho R."/>
            <person name="Voegtly L."/>
            <person name="Shi R."/>
            <person name="Duckworth R."/>
            <person name="Johnson A."/>
            <person name="Loviza R."/>
            <person name="Walstead R."/>
            <person name="Shah Z."/>
            <person name="Kiflezghi M."/>
            <person name="Wade K."/>
            <person name="Ball S.L."/>
            <person name="Bradley K.W."/>
            <person name="Asai D.J."/>
            <person name="Bowman C.A."/>
            <person name="Russell D.A."/>
            <person name="Pope W.H."/>
            <person name="Jacobs-Sera D."/>
            <person name="Hendrix R.W."/>
            <person name="Hatfull G.F."/>
        </authorList>
    </citation>
    <scope>NUCLEOTIDE SEQUENCE</scope>
</reference>
<dbReference type="EMBL" id="GDKF01002875">
    <property type="protein sequence ID" value="JAT75747.1"/>
    <property type="molecule type" value="Transcribed_RNA"/>
</dbReference>
<accession>A0A1D2A976</accession>
<feature type="compositionally biased region" description="Low complexity" evidence="1">
    <location>
        <begin position="154"/>
        <end position="163"/>
    </location>
</feature>
<feature type="non-terminal residue" evidence="2">
    <location>
        <position position="1"/>
    </location>
</feature>
<dbReference type="AlphaFoldDB" id="A0A1D2A976"/>
<feature type="non-terminal residue" evidence="2">
    <location>
        <position position="333"/>
    </location>
</feature>
<evidence type="ECO:0000256" key="1">
    <source>
        <dbReference type="SAM" id="MobiDB-lite"/>
    </source>
</evidence>
<feature type="region of interest" description="Disordered" evidence="1">
    <location>
        <begin position="110"/>
        <end position="266"/>
    </location>
</feature>
<protein>
    <submittedName>
        <fullName evidence="2">Uncharacterized protein</fullName>
    </submittedName>
</protein>
<name>A0A1D2A976_AUXPR</name>
<evidence type="ECO:0000313" key="2">
    <source>
        <dbReference type="EMBL" id="JAT75747.1"/>
    </source>
</evidence>
<feature type="region of interest" description="Disordered" evidence="1">
    <location>
        <begin position="49"/>
        <end position="71"/>
    </location>
</feature>
<sequence length="333" mass="33746">PTTCKDGVLVQGVCLCCVELPRAPPTLGQKLLLCVPPGPELGCSRFRDHQCGRTGDPPDDRPAGKGGEHRGVLALGPPVGGGAQAPCIAAAVGGALGRARGAGSWAPAALPAPAAGPRPPAAPLQVSAQPANHPGRGRQRPRWHDSPASCAASPGRLWRGCLPPRRPRRGAPPGGGAGLHRSPASTAWHGGPEEGGPGGGQPLALPGVCGRSGPRDRAGGRRRGAGAPGRGAVAQRPRGRGLRPGTTAGAERGAPTGRRGPRRERRVPGRFVRLASRGGAGRAVLWEGGTLIPWPSLQSYAASCCNPSCSRFLLEPTGFWCTKGPASTAGCSQ</sequence>
<proteinExistence type="predicted"/>